<feature type="region of interest" description="Disordered" evidence="1">
    <location>
        <begin position="1"/>
        <end position="21"/>
    </location>
</feature>
<organism evidence="2">
    <name type="scientific">Tanacetum cinerariifolium</name>
    <name type="common">Dalmatian daisy</name>
    <name type="synonym">Chrysanthemum cinerariifolium</name>
    <dbReference type="NCBI Taxonomy" id="118510"/>
    <lineage>
        <taxon>Eukaryota</taxon>
        <taxon>Viridiplantae</taxon>
        <taxon>Streptophyta</taxon>
        <taxon>Embryophyta</taxon>
        <taxon>Tracheophyta</taxon>
        <taxon>Spermatophyta</taxon>
        <taxon>Magnoliopsida</taxon>
        <taxon>eudicotyledons</taxon>
        <taxon>Gunneridae</taxon>
        <taxon>Pentapetalae</taxon>
        <taxon>asterids</taxon>
        <taxon>campanulids</taxon>
        <taxon>Asterales</taxon>
        <taxon>Asteraceae</taxon>
        <taxon>Asteroideae</taxon>
        <taxon>Anthemideae</taxon>
        <taxon>Anthemidinae</taxon>
        <taxon>Tanacetum</taxon>
    </lineage>
</organism>
<dbReference type="EMBL" id="BKCJ010469403">
    <property type="protein sequence ID" value="GFA68955.1"/>
    <property type="molecule type" value="Genomic_DNA"/>
</dbReference>
<feature type="region of interest" description="Disordered" evidence="1">
    <location>
        <begin position="250"/>
        <end position="273"/>
    </location>
</feature>
<protein>
    <recommendedName>
        <fullName evidence="3">Histone deacetylase 14</fullName>
    </recommendedName>
</protein>
<dbReference type="AlphaFoldDB" id="A0A699K038"/>
<feature type="non-terminal residue" evidence="2">
    <location>
        <position position="273"/>
    </location>
</feature>
<feature type="compositionally biased region" description="Polar residues" evidence="1">
    <location>
        <begin position="110"/>
        <end position="124"/>
    </location>
</feature>
<evidence type="ECO:0000313" key="2">
    <source>
        <dbReference type="EMBL" id="GFA68955.1"/>
    </source>
</evidence>
<comment type="caution">
    <text evidence="2">The sequence shown here is derived from an EMBL/GenBank/DDBJ whole genome shotgun (WGS) entry which is preliminary data.</text>
</comment>
<feature type="region of interest" description="Disordered" evidence="1">
    <location>
        <begin position="145"/>
        <end position="175"/>
    </location>
</feature>
<feature type="compositionally biased region" description="Polar residues" evidence="1">
    <location>
        <begin position="251"/>
        <end position="260"/>
    </location>
</feature>
<accession>A0A699K038</accession>
<reference evidence="2" key="1">
    <citation type="journal article" date="2019" name="Sci. Rep.">
        <title>Draft genome of Tanacetum cinerariifolium, the natural source of mosquito coil.</title>
        <authorList>
            <person name="Yamashiro T."/>
            <person name="Shiraishi A."/>
            <person name="Satake H."/>
            <person name="Nakayama K."/>
        </authorList>
    </citation>
    <scope>NUCLEOTIDE SEQUENCE</scope>
</reference>
<proteinExistence type="predicted"/>
<feature type="region of interest" description="Disordered" evidence="1">
    <location>
        <begin position="49"/>
        <end position="124"/>
    </location>
</feature>
<gene>
    <name evidence="2" type="ORF">Tci_640927</name>
</gene>
<feature type="non-terminal residue" evidence="2">
    <location>
        <position position="1"/>
    </location>
</feature>
<sequence length="273" mass="30055">YLNFSAKGTKREVFGKPIPGNLITADIQGEPYYQEYLEKVAKHQRYLAGEQWSDPDSPALKPTKATKKSKPSAPKADLRPPITKSASSQQPEPKPAPAKSQGKKHKLVTKISNKPSPAIQTGLSIKTTQAQQLFKLSRPGLVSKRHKPISSLRSVDESVAEGIPEKEPRVDDEEADVQMALEECLKSIYDAPRGPLPLVVIREPEFGKYQPLPEVQGKGKKKVTDEHVACDLLTLQMSKKKSPADQIIFQRRTSIPTGSSGHDESSSLYVKLG</sequence>
<evidence type="ECO:0008006" key="3">
    <source>
        <dbReference type="Google" id="ProtNLM"/>
    </source>
</evidence>
<name>A0A699K038_TANCI</name>
<evidence type="ECO:0000256" key="1">
    <source>
        <dbReference type="SAM" id="MobiDB-lite"/>
    </source>
</evidence>